<gene>
    <name evidence="2" type="ORF">Drose_28930</name>
</gene>
<proteinExistence type="predicted"/>
<keyword evidence="3" id="KW-1185">Reference proteome</keyword>
<name>A0ABY5YZH9_9ACTN</name>
<evidence type="ECO:0000313" key="3">
    <source>
        <dbReference type="Proteomes" id="UP001058271"/>
    </source>
</evidence>
<keyword evidence="1" id="KW-0472">Membrane</keyword>
<sequence length="92" mass="9963">MTPLAATATGHPAAAGLLVFALIVVTLGYLLACWLWPFVPCRRCKGDGKRRALFGGRAFGICRRCDGTGRQLRPGRRALNCLRALHDKGGNR</sequence>
<dbReference type="RefSeq" id="WP_260724496.1">
    <property type="nucleotide sequence ID" value="NZ_BAAABS010000060.1"/>
</dbReference>
<keyword evidence="1" id="KW-1133">Transmembrane helix</keyword>
<dbReference type="EMBL" id="CP073721">
    <property type="protein sequence ID" value="UWZ35153.1"/>
    <property type="molecule type" value="Genomic_DNA"/>
</dbReference>
<evidence type="ECO:0000256" key="1">
    <source>
        <dbReference type="SAM" id="Phobius"/>
    </source>
</evidence>
<dbReference type="Proteomes" id="UP001058271">
    <property type="component" value="Chromosome"/>
</dbReference>
<reference evidence="2" key="1">
    <citation type="submission" date="2021-04" db="EMBL/GenBank/DDBJ databases">
        <title>Biosynthetic gene clusters of Dactylosporangioum roseum.</title>
        <authorList>
            <person name="Hartkoorn R.C."/>
            <person name="Beaudoing E."/>
            <person name="Hot D."/>
            <person name="Moureu S."/>
        </authorList>
    </citation>
    <scope>NUCLEOTIDE SEQUENCE</scope>
    <source>
        <strain evidence="2">NRRL B-16295</strain>
    </source>
</reference>
<evidence type="ECO:0000313" key="2">
    <source>
        <dbReference type="EMBL" id="UWZ35153.1"/>
    </source>
</evidence>
<accession>A0ABY5YZH9</accession>
<organism evidence="2 3">
    <name type="scientific">Dactylosporangium roseum</name>
    <dbReference type="NCBI Taxonomy" id="47989"/>
    <lineage>
        <taxon>Bacteria</taxon>
        <taxon>Bacillati</taxon>
        <taxon>Actinomycetota</taxon>
        <taxon>Actinomycetes</taxon>
        <taxon>Micromonosporales</taxon>
        <taxon>Micromonosporaceae</taxon>
        <taxon>Dactylosporangium</taxon>
    </lineage>
</organism>
<keyword evidence="1" id="KW-0812">Transmembrane</keyword>
<feature type="transmembrane region" description="Helical" evidence="1">
    <location>
        <begin position="12"/>
        <end position="36"/>
    </location>
</feature>
<protein>
    <submittedName>
        <fullName evidence="2">Uncharacterized protein</fullName>
    </submittedName>
</protein>